<protein>
    <submittedName>
        <fullName evidence="3">DUF1775 domain-containing protein</fullName>
    </submittedName>
</protein>
<sequence>MKFSLAAGMLALFGLATAAQAHVTLETSQAAAGSYYKAVLRVGHGCDGAPTSRLRVRIPDGVLAVKPQPKAGWTLDLTQGRYAQPQTLHGATVDSGVREISWSGELPDAYYDEFVFRVYLSDALKPGQTVYFPVVQECGQGVSRWIDTTGNPDAEGPAPGVKIVAPAHEDGAHGGHGHHH</sequence>
<name>A0ABN0TRV0_9BURK</name>
<keyword evidence="1" id="KW-0732">Signal</keyword>
<dbReference type="CDD" id="cd08545">
    <property type="entry name" value="YcnI_like"/>
    <property type="match status" value="1"/>
</dbReference>
<keyword evidence="4" id="KW-1185">Reference proteome</keyword>
<feature type="chain" id="PRO_5045586922" evidence="1">
    <location>
        <begin position="22"/>
        <end position="180"/>
    </location>
</feature>
<evidence type="ECO:0000313" key="4">
    <source>
        <dbReference type="Proteomes" id="UP001501176"/>
    </source>
</evidence>
<evidence type="ECO:0000259" key="2">
    <source>
        <dbReference type="Pfam" id="PF07987"/>
    </source>
</evidence>
<dbReference type="InterPro" id="IPR038507">
    <property type="entry name" value="YcnI-like_sf"/>
</dbReference>
<dbReference type="Proteomes" id="UP001501176">
    <property type="component" value="Unassembled WGS sequence"/>
</dbReference>
<accession>A0ABN0TRV0</accession>
<reference evidence="3 4" key="1">
    <citation type="journal article" date="2019" name="Int. J. Syst. Evol. Microbiol.">
        <title>The Global Catalogue of Microorganisms (GCM) 10K type strain sequencing project: providing services to taxonomists for standard genome sequencing and annotation.</title>
        <authorList>
            <consortium name="The Broad Institute Genomics Platform"/>
            <consortium name="The Broad Institute Genome Sequencing Center for Infectious Disease"/>
            <person name="Wu L."/>
            <person name="Ma J."/>
        </authorList>
    </citation>
    <scope>NUCLEOTIDE SEQUENCE [LARGE SCALE GENOMIC DNA]</scope>
    <source>
        <strain evidence="3 4">JCM 16240</strain>
    </source>
</reference>
<dbReference type="Gene3D" id="2.60.40.2230">
    <property type="entry name" value="Uncharacterised protein YcnI-like PF07987, DUF1775"/>
    <property type="match status" value="1"/>
</dbReference>
<dbReference type="Pfam" id="PF07987">
    <property type="entry name" value="DUF1775"/>
    <property type="match status" value="1"/>
</dbReference>
<dbReference type="RefSeq" id="WP_325123984.1">
    <property type="nucleotide sequence ID" value="NZ_BAAAFN010000011.1"/>
</dbReference>
<dbReference type="EMBL" id="BAAAFN010000011">
    <property type="protein sequence ID" value="GAA0228516.1"/>
    <property type="molecule type" value="Genomic_DNA"/>
</dbReference>
<gene>
    <name evidence="3" type="ORF">GCM10009125_16970</name>
</gene>
<comment type="caution">
    <text evidence="3">The sequence shown here is derived from an EMBL/GenBank/DDBJ whole genome shotgun (WGS) entry which is preliminary data.</text>
</comment>
<feature type="domain" description="YncI copper-binding" evidence="2">
    <location>
        <begin position="22"/>
        <end position="163"/>
    </location>
</feature>
<evidence type="ECO:0000256" key="1">
    <source>
        <dbReference type="SAM" id="SignalP"/>
    </source>
</evidence>
<organism evidence="3 4">
    <name type="scientific">Castellaniella daejeonensis</name>
    <dbReference type="NCBI Taxonomy" id="659013"/>
    <lineage>
        <taxon>Bacteria</taxon>
        <taxon>Pseudomonadati</taxon>
        <taxon>Pseudomonadota</taxon>
        <taxon>Betaproteobacteria</taxon>
        <taxon>Burkholderiales</taxon>
        <taxon>Alcaligenaceae</taxon>
        <taxon>Castellaniella</taxon>
    </lineage>
</organism>
<evidence type="ECO:0000313" key="3">
    <source>
        <dbReference type="EMBL" id="GAA0228516.1"/>
    </source>
</evidence>
<feature type="signal peptide" evidence="1">
    <location>
        <begin position="1"/>
        <end position="21"/>
    </location>
</feature>
<dbReference type="InterPro" id="IPR012533">
    <property type="entry name" value="YcnI-copper_dom"/>
</dbReference>
<proteinExistence type="predicted"/>